<sequence length="85" mass="9223">MASPARRNPRELEAPAPALRLTDDLLADILIRLPALADLGRPSAVCPTFRRVIASHSFLRRFRALHPSPLLGTLSGQCGPDFLPA</sequence>
<dbReference type="PANTHER" id="PTHR31264">
    <property type="entry name" value="OS07G0554500 PROTEIN-RELATED"/>
    <property type="match status" value="1"/>
</dbReference>
<gene>
    <name evidence="2" type="ORF">BAE44_0018113</name>
</gene>
<dbReference type="AlphaFoldDB" id="A0A1E5V6Y7"/>
<protein>
    <recommendedName>
        <fullName evidence="1">F-box domain-containing protein</fullName>
    </recommendedName>
</protein>
<proteinExistence type="predicted"/>
<evidence type="ECO:0000313" key="3">
    <source>
        <dbReference type="Proteomes" id="UP000095767"/>
    </source>
</evidence>
<organism evidence="2 3">
    <name type="scientific">Dichanthelium oligosanthes</name>
    <dbReference type="NCBI Taxonomy" id="888268"/>
    <lineage>
        <taxon>Eukaryota</taxon>
        <taxon>Viridiplantae</taxon>
        <taxon>Streptophyta</taxon>
        <taxon>Embryophyta</taxon>
        <taxon>Tracheophyta</taxon>
        <taxon>Spermatophyta</taxon>
        <taxon>Magnoliopsida</taxon>
        <taxon>Liliopsida</taxon>
        <taxon>Poales</taxon>
        <taxon>Poaceae</taxon>
        <taxon>PACMAD clade</taxon>
        <taxon>Panicoideae</taxon>
        <taxon>Panicodae</taxon>
        <taxon>Paniceae</taxon>
        <taxon>Dichantheliinae</taxon>
        <taxon>Dichanthelium</taxon>
    </lineage>
</organism>
<dbReference type="InterPro" id="IPR001810">
    <property type="entry name" value="F-box_dom"/>
</dbReference>
<evidence type="ECO:0000313" key="2">
    <source>
        <dbReference type="EMBL" id="OEL20868.1"/>
    </source>
</evidence>
<feature type="domain" description="F-box" evidence="1">
    <location>
        <begin position="19"/>
        <end position="60"/>
    </location>
</feature>
<reference evidence="2 3" key="1">
    <citation type="submission" date="2016-09" db="EMBL/GenBank/DDBJ databases">
        <title>The draft genome of Dichanthelium oligosanthes: A C3 panicoid grass species.</title>
        <authorList>
            <person name="Studer A.J."/>
            <person name="Schnable J.C."/>
            <person name="Brutnell T.P."/>
        </authorList>
    </citation>
    <scope>NUCLEOTIDE SEQUENCE [LARGE SCALE GENOMIC DNA]</scope>
    <source>
        <strain evidence="3">cv. Kellogg 1175</strain>
        <tissue evidence="2">Leaf</tissue>
    </source>
</reference>
<dbReference type="SUPFAM" id="SSF81383">
    <property type="entry name" value="F-box domain"/>
    <property type="match status" value="1"/>
</dbReference>
<dbReference type="PANTHER" id="PTHR31264:SF29">
    <property type="entry name" value="OS07G0554500 PROTEIN"/>
    <property type="match status" value="1"/>
</dbReference>
<dbReference type="EMBL" id="LWDX02049478">
    <property type="protein sequence ID" value="OEL20868.1"/>
    <property type="molecule type" value="Genomic_DNA"/>
</dbReference>
<comment type="caution">
    <text evidence="2">The sequence shown here is derived from an EMBL/GenBank/DDBJ whole genome shotgun (WGS) entry which is preliminary data.</text>
</comment>
<dbReference type="Pfam" id="PF00646">
    <property type="entry name" value="F-box"/>
    <property type="match status" value="1"/>
</dbReference>
<dbReference type="Proteomes" id="UP000095767">
    <property type="component" value="Unassembled WGS sequence"/>
</dbReference>
<dbReference type="OrthoDB" id="690492at2759"/>
<keyword evidence="3" id="KW-1185">Reference proteome</keyword>
<accession>A0A1E5V6Y7</accession>
<dbReference type="STRING" id="888268.A0A1E5V6Y7"/>
<evidence type="ECO:0000259" key="1">
    <source>
        <dbReference type="Pfam" id="PF00646"/>
    </source>
</evidence>
<dbReference type="InterPro" id="IPR036047">
    <property type="entry name" value="F-box-like_dom_sf"/>
</dbReference>
<name>A0A1E5V6Y7_9POAL</name>